<reference evidence="1 2" key="1">
    <citation type="submission" date="2016-10" db="EMBL/GenBank/DDBJ databases">
        <authorList>
            <person name="de Groot N.N."/>
        </authorList>
    </citation>
    <scope>NUCLEOTIDE SEQUENCE [LARGE SCALE GENOMIC DNA]</scope>
    <source>
        <strain evidence="1 2">CGMCC 4.7037</strain>
    </source>
</reference>
<proteinExistence type="predicted"/>
<evidence type="ECO:0000313" key="1">
    <source>
        <dbReference type="EMBL" id="SEG78058.1"/>
    </source>
</evidence>
<evidence type="ECO:0000313" key="2">
    <source>
        <dbReference type="Proteomes" id="UP000236732"/>
    </source>
</evidence>
<name>A0A1H6CZ61_9ACTN</name>
<dbReference type="AlphaFoldDB" id="A0A1H6CZ61"/>
<dbReference type="RefSeq" id="WP_103957062.1">
    <property type="nucleotide sequence ID" value="NZ_FNVT01000004.1"/>
</dbReference>
<gene>
    <name evidence="1" type="ORF">SAMN05444920_104561</name>
</gene>
<accession>A0A1H6CZ61</accession>
<keyword evidence="2" id="KW-1185">Reference proteome</keyword>
<organism evidence="1 2">
    <name type="scientific">Nonomuraea solani</name>
    <dbReference type="NCBI Taxonomy" id="1144553"/>
    <lineage>
        <taxon>Bacteria</taxon>
        <taxon>Bacillati</taxon>
        <taxon>Actinomycetota</taxon>
        <taxon>Actinomycetes</taxon>
        <taxon>Streptosporangiales</taxon>
        <taxon>Streptosporangiaceae</taxon>
        <taxon>Nonomuraea</taxon>
    </lineage>
</organism>
<sequence>MPKFQDYAAAIAPVINAAHVNVHAAAARAVAELAETSGVTLGLLVDLRFAFPLTRAALSIIYRYGEPPGLQEHLREGTLTEDDGTLRLTGKGLEFVHRLYDLHAAAIERVWAGGDLPGLAALTGRVLDAAERVPGGALELVAPPYEPEGATPGLLLFNRLAVLRYHRADAHAVAWQAEGLSAAEIVGLTDKPLRARIEAETDRRAAAPYRVLTAGERETLYDGLMKLI</sequence>
<dbReference type="OrthoDB" id="3540741at2"/>
<dbReference type="EMBL" id="FNVT01000004">
    <property type="protein sequence ID" value="SEG78058.1"/>
    <property type="molecule type" value="Genomic_DNA"/>
</dbReference>
<dbReference type="Proteomes" id="UP000236732">
    <property type="component" value="Unassembled WGS sequence"/>
</dbReference>
<protein>
    <submittedName>
        <fullName evidence="1">Uncharacterized protein</fullName>
    </submittedName>
</protein>